<gene>
    <name evidence="2" type="ORF">KRX52_15995</name>
</gene>
<dbReference type="InterPro" id="IPR010239">
    <property type="entry name" value="CHP02001"/>
</dbReference>
<name>A0ABS6MZR7_9GAMM</name>
<feature type="signal peptide" evidence="1">
    <location>
        <begin position="1"/>
        <end position="23"/>
    </location>
</feature>
<evidence type="ECO:0000313" key="2">
    <source>
        <dbReference type="EMBL" id="MBV2134281.1"/>
    </source>
</evidence>
<reference evidence="2 3" key="1">
    <citation type="submission" date="2021-06" db="EMBL/GenBank/DDBJ databases">
        <title>Differences between aerobic and microaerobic xylene degrading microbial communities.</title>
        <authorList>
            <person name="Banerjee S."/>
            <person name="Tancsics A."/>
        </authorList>
    </citation>
    <scope>NUCLEOTIDE SEQUENCE [LARGE SCALE GENOMIC DNA]</scope>
    <source>
        <strain evidence="2 3">MAP12</strain>
    </source>
</reference>
<keyword evidence="1" id="KW-0732">Signal</keyword>
<dbReference type="EMBL" id="JAHRGL010000057">
    <property type="protein sequence ID" value="MBV2134281.1"/>
    <property type="molecule type" value="Genomic_DNA"/>
</dbReference>
<organism evidence="2 3">
    <name type="scientific">Geopseudomonas aromaticivorans</name>
    <dbReference type="NCBI Taxonomy" id="2849492"/>
    <lineage>
        <taxon>Bacteria</taxon>
        <taxon>Pseudomonadati</taxon>
        <taxon>Pseudomonadota</taxon>
        <taxon>Gammaproteobacteria</taxon>
        <taxon>Pseudomonadales</taxon>
        <taxon>Pseudomonadaceae</taxon>
        <taxon>Geopseudomonas</taxon>
    </lineage>
</organism>
<dbReference type="Proteomes" id="UP000813068">
    <property type="component" value="Unassembled WGS sequence"/>
</dbReference>
<evidence type="ECO:0000313" key="3">
    <source>
        <dbReference type="Proteomes" id="UP000813068"/>
    </source>
</evidence>
<feature type="chain" id="PRO_5046818416" evidence="1">
    <location>
        <begin position="24"/>
        <end position="260"/>
    </location>
</feature>
<protein>
    <submittedName>
        <fullName evidence="2">TorF family putative porin</fullName>
    </submittedName>
</protein>
<proteinExistence type="predicted"/>
<dbReference type="Pfam" id="PF09694">
    <property type="entry name" value="Gcw_chp"/>
    <property type="match status" value="1"/>
</dbReference>
<comment type="caution">
    <text evidence="2">The sequence shown here is derived from an EMBL/GenBank/DDBJ whole genome shotgun (WGS) entry which is preliminary data.</text>
</comment>
<accession>A0ABS6MZR7</accession>
<dbReference type="RefSeq" id="WP_217682726.1">
    <property type="nucleotide sequence ID" value="NZ_JAHRGL010000057.1"/>
</dbReference>
<keyword evidence="3" id="KW-1185">Reference proteome</keyword>
<sequence length="260" mass="27863">MLKKLTLAISAASAVTVSSFAAAETVKSPIGDFDVSMNAALTTDYIYRGVSQTQGKGAIQGGLDVAHSSGLYVGTWASNVDFVAADGNDANVEFDYYLGFTNNITDDISYDLGWIKYDYPGATAANYSEYYGSVTAYGFKVGAAYSDDFAMFGSNGLADDNTTLYTYIGYDYTLPYEIGLALQYGNYDFKDNIFLNSAGVGKEDSYNDWSIGLTKTYAGLDFGMTYTDTSLSDSECKGFAAGGKSDYCDANFVVSVSKSL</sequence>
<evidence type="ECO:0000256" key="1">
    <source>
        <dbReference type="SAM" id="SignalP"/>
    </source>
</evidence>
<dbReference type="NCBIfam" id="TIGR02001">
    <property type="entry name" value="gcw_chp"/>
    <property type="match status" value="1"/>
</dbReference>